<dbReference type="SUPFAM" id="SSF50475">
    <property type="entry name" value="FMN-binding split barrel"/>
    <property type="match status" value="1"/>
</dbReference>
<dbReference type="eggNOG" id="COG3467">
    <property type="taxonomic scope" value="Bacteria"/>
</dbReference>
<protein>
    <recommendedName>
        <fullName evidence="3">Pyridoxamine 5'-phosphate oxidase family protein</fullName>
    </recommendedName>
</protein>
<dbReference type="RefSeq" id="WP_036159339.1">
    <property type="nucleotide sequence ID" value="NZ_AVCX01000001.1"/>
</dbReference>
<proteinExistence type="predicted"/>
<dbReference type="STRING" id="1220589.CD32_22840"/>
<dbReference type="Gene3D" id="2.30.110.10">
    <property type="entry name" value="Electron Transport, Fmn-binding Protein, Chain A"/>
    <property type="match status" value="1"/>
</dbReference>
<evidence type="ECO:0000313" key="2">
    <source>
        <dbReference type="Proteomes" id="UP000030437"/>
    </source>
</evidence>
<evidence type="ECO:0008006" key="3">
    <source>
        <dbReference type="Google" id="ProtNLM"/>
    </source>
</evidence>
<comment type="caution">
    <text evidence="1">The sequence shown here is derived from an EMBL/GenBank/DDBJ whole genome shotgun (WGS) entry which is preliminary data.</text>
</comment>
<name>A0A0A3IBL7_9BACI</name>
<dbReference type="InterPro" id="IPR024747">
    <property type="entry name" value="Pyridox_Oxase-rel"/>
</dbReference>
<reference evidence="1 2" key="1">
    <citation type="submission" date="2014-02" db="EMBL/GenBank/DDBJ databases">
        <title>Draft genome sequence of Lysinibacillus odysseyi NBRC 100172.</title>
        <authorList>
            <person name="Zhang F."/>
            <person name="Wang G."/>
            <person name="Zhang L."/>
        </authorList>
    </citation>
    <scope>NUCLEOTIDE SEQUENCE [LARGE SCALE GENOMIC DNA]</scope>
    <source>
        <strain evidence="1 2">NBRC 100172</strain>
    </source>
</reference>
<dbReference type="PANTHER" id="PTHR34071:SF2">
    <property type="entry name" value="FLAVIN-NUCLEOTIDE-BINDING PROTEIN"/>
    <property type="match status" value="1"/>
</dbReference>
<dbReference type="AlphaFoldDB" id="A0A0A3IBL7"/>
<dbReference type="Proteomes" id="UP000030437">
    <property type="component" value="Unassembled WGS sequence"/>
</dbReference>
<keyword evidence="2" id="KW-1185">Reference proteome</keyword>
<dbReference type="PANTHER" id="PTHR34071">
    <property type="entry name" value="5-NITROIMIDAZOLE ANTIBIOTICS RESISTANCE PROTEIN, NIMA-FAMILY-RELATED PROTEIN-RELATED"/>
    <property type="match status" value="1"/>
</dbReference>
<dbReference type="EMBL" id="JPVP01000060">
    <property type="protein sequence ID" value="KGR82129.1"/>
    <property type="molecule type" value="Genomic_DNA"/>
</dbReference>
<accession>A0A0A3IBL7</accession>
<sequence>MRGLIENKRVELPKEEALQLLQAGKVAHVATVDEDGYPYVIPFVYIHDGGKKLYLHIGNIRESHFWSNIKSNPKVSIEVSEMGDLHPGKKYACQSALVYTSVVLFGQVKHITDDSMKEWFFDRLLEKYGDPNWEFEKKGYPILPKIELFEVDIENITGKENLGMYH</sequence>
<dbReference type="InterPro" id="IPR012349">
    <property type="entry name" value="Split_barrel_FMN-bd"/>
</dbReference>
<dbReference type="Pfam" id="PF12900">
    <property type="entry name" value="Pyridox_ox_2"/>
    <property type="match status" value="1"/>
</dbReference>
<evidence type="ECO:0000313" key="1">
    <source>
        <dbReference type="EMBL" id="KGR82129.1"/>
    </source>
</evidence>
<dbReference type="OrthoDB" id="9794935at2"/>
<gene>
    <name evidence="1" type="ORF">CD32_22840</name>
</gene>
<organism evidence="1 2">
    <name type="scientific">Lysinibacillus odysseyi 34hs-1 = NBRC 100172</name>
    <dbReference type="NCBI Taxonomy" id="1220589"/>
    <lineage>
        <taxon>Bacteria</taxon>
        <taxon>Bacillati</taxon>
        <taxon>Bacillota</taxon>
        <taxon>Bacilli</taxon>
        <taxon>Bacillales</taxon>
        <taxon>Bacillaceae</taxon>
        <taxon>Lysinibacillus</taxon>
    </lineage>
</organism>